<keyword evidence="1" id="KW-0812">Transmembrane</keyword>
<sequence>MDQHVFTSLLDKYIDGSISTAEKAQFARLMELPENRELLEHALQDAMLTDKYLFPVPASQTDRFIEQFTAQVHGLPPAPVRPIYAYRRWAAAAAVLLLLGTGAWFWYRHTPASRPIASNTATKPIHDATPGVTGALLTLDDGSQVVLDSTSNGVIANQNGTKVLLSKGQLDYESGKTSGGISYNTMTTPRGRQFKLVLPDGTKVWLNAASSLKYPTAFTGNERKVEITGEAYLEVAQNADKPFILSVANNITVKVLGTSFNVNAYPDESTVHTTLVAGSVQVAAVNSDAAVTLQPGKQANLLKRTGKFSVQSADEEQVLAWKNGYFYFDRADVQTIMRQISRWYDVEVEYKEIPDKKFSGTIPRNVNASQLFKILELTGNVHFTIEGNKVIVRS</sequence>
<keyword evidence="1" id="KW-1133">Transmembrane helix</keyword>
<dbReference type="STRING" id="104663.SAMN04488121_11514"/>
<dbReference type="InterPro" id="IPR006860">
    <property type="entry name" value="FecR"/>
</dbReference>
<dbReference type="Pfam" id="PF16344">
    <property type="entry name" value="FecR_C"/>
    <property type="match status" value="1"/>
</dbReference>
<keyword evidence="1" id="KW-0472">Membrane</keyword>
<name>A0A1G8DKG0_CHIFI</name>
<gene>
    <name evidence="4" type="ORF">SAMN04488121_11514</name>
</gene>
<evidence type="ECO:0000259" key="2">
    <source>
        <dbReference type="Pfam" id="PF04773"/>
    </source>
</evidence>
<dbReference type="Gene3D" id="3.55.50.30">
    <property type="match status" value="1"/>
</dbReference>
<dbReference type="Proteomes" id="UP000199045">
    <property type="component" value="Unassembled WGS sequence"/>
</dbReference>
<organism evidence="4 5">
    <name type="scientific">Chitinophaga filiformis</name>
    <name type="common">Myxococcus filiformis</name>
    <name type="synonym">Flexibacter filiformis</name>
    <dbReference type="NCBI Taxonomy" id="104663"/>
    <lineage>
        <taxon>Bacteria</taxon>
        <taxon>Pseudomonadati</taxon>
        <taxon>Bacteroidota</taxon>
        <taxon>Chitinophagia</taxon>
        <taxon>Chitinophagales</taxon>
        <taxon>Chitinophagaceae</taxon>
        <taxon>Chitinophaga</taxon>
    </lineage>
</organism>
<proteinExistence type="predicted"/>
<dbReference type="Pfam" id="PF04773">
    <property type="entry name" value="FecR"/>
    <property type="match status" value="1"/>
</dbReference>
<dbReference type="GO" id="GO:0016989">
    <property type="term" value="F:sigma factor antagonist activity"/>
    <property type="evidence" value="ECO:0007669"/>
    <property type="project" value="TreeGrafter"/>
</dbReference>
<dbReference type="EMBL" id="FNBN01000015">
    <property type="protein sequence ID" value="SDH57959.1"/>
    <property type="molecule type" value="Genomic_DNA"/>
</dbReference>
<reference evidence="4 5" key="1">
    <citation type="submission" date="2016-10" db="EMBL/GenBank/DDBJ databases">
        <authorList>
            <person name="de Groot N.N."/>
        </authorList>
    </citation>
    <scope>NUCLEOTIDE SEQUENCE [LARGE SCALE GENOMIC DNA]</scope>
    <source>
        <strain evidence="4 5">DSM 527</strain>
    </source>
</reference>
<dbReference type="RefSeq" id="WP_176842514.1">
    <property type="nucleotide sequence ID" value="NZ_FNBN01000015.1"/>
</dbReference>
<dbReference type="Gene3D" id="2.60.120.1440">
    <property type="match status" value="1"/>
</dbReference>
<dbReference type="InterPro" id="IPR012373">
    <property type="entry name" value="Ferrdict_sens_TM"/>
</dbReference>
<evidence type="ECO:0000313" key="4">
    <source>
        <dbReference type="EMBL" id="SDH57959.1"/>
    </source>
</evidence>
<feature type="transmembrane region" description="Helical" evidence="1">
    <location>
        <begin position="89"/>
        <end position="107"/>
    </location>
</feature>
<evidence type="ECO:0000259" key="3">
    <source>
        <dbReference type="Pfam" id="PF16344"/>
    </source>
</evidence>
<dbReference type="PANTHER" id="PTHR30273:SF2">
    <property type="entry name" value="PROTEIN FECR"/>
    <property type="match status" value="1"/>
</dbReference>
<dbReference type="AlphaFoldDB" id="A0A1G8DKG0"/>
<protein>
    <submittedName>
        <fullName evidence="4">FecR protein</fullName>
    </submittedName>
</protein>
<dbReference type="PANTHER" id="PTHR30273">
    <property type="entry name" value="PERIPLASMIC SIGNAL SENSOR AND SIGMA FACTOR ACTIVATOR FECR-RELATED"/>
    <property type="match status" value="1"/>
</dbReference>
<feature type="domain" description="Protein FecR C-terminal" evidence="3">
    <location>
        <begin position="325"/>
        <end position="392"/>
    </location>
</feature>
<evidence type="ECO:0000313" key="5">
    <source>
        <dbReference type="Proteomes" id="UP000199045"/>
    </source>
</evidence>
<dbReference type="InterPro" id="IPR032508">
    <property type="entry name" value="FecR_C"/>
</dbReference>
<dbReference type="FunFam" id="2.60.120.1440:FF:000001">
    <property type="entry name" value="Putative anti-sigma factor"/>
    <property type="match status" value="1"/>
</dbReference>
<accession>A0A1G8DKG0</accession>
<feature type="domain" description="FecR protein" evidence="2">
    <location>
        <begin position="185"/>
        <end position="280"/>
    </location>
</feature>
<evidence type="ECO:0000256" key="1">
    <source>
        <dbReference type="SAM" id="Phobius"/>
    </source>
</evidence>